<evidence type="ECO:0000256" key="3">
    <source>
        <dbReference type="ARBA" id="ARBA00022679"/>
    </source>
</evidence>
<name>A0A482V6B4_ASBVE</name>
<keyword evidence="4" id="KW-0547">Nucleotide-binding</keyword>
<dbReference type="PANTHER" id="PTHR47634:SF9">
    <property type="entry name" value="PROTEIN KINASE DOMAIN-CONTAINING PROTEIN-RELATED"/>
    <property type="match status" value="1"/>
</dbReference>
<evidence type="ECO:0000256" key="8">
    <source>
        <dbReference type="ARBA" id="ARBA00048679"/>
    </source>
</evidence>
<dbReference type="Proteomes" id="UP000292052">
    <property type="component" value="Unassembled WGS sequence"/>
</dbReference>
<gene>
    <name evidence="11" type="ORF">BDFB_013351</name>
</gene>
<comment type="caution">
    <text evidence="11">The sequence shown here is derived from an EMBL/GenBank/DDBJ whole genome shotgun (WGS) entry which is preliminary data.</text>
</comment>
<evidence type="ECO:0000313" key="12">
    <source>
        <dbReference type="Proteomes" id="UP000292052"/>
    </source>
</evidence>
<keyword evidence="6" id="KW-0067">ATP-binding</keyword>
<feature type="compositionally biased region" description="Basic and acidic residues" evidence="9">
    <location>
        <begin position="8"/>
        <end position="17"/>
    </location>
</feature>
<dbReference type="Pfam" id="PF00069">
    <property type="entry name" value="Pkinase"/>
    <property type="match status" value="1"/>
</dbReference>
<dbReference type="STRING" id="1661398.A0A482V6B4"/>
<dbReference type="PANTHER" id="PTHR47634">
    <property type="entry name" value="PROTEIN KINASE DOMAIN-CONTAINING PROTEIN-RELATED"/>
    <property type="match status" value="1"/>
</dbReference>
<evidence type="ECO:0000256" key="9">
    <source>
        <dbReference type="SAM" id="MobiDB-lite"/>
    </source>
</evidence>
<dbReference type="GO" id="GO:0050684">
    <property type="term" value="P:regulation of mRNA processing"/>
    <property type="evidence" value="ECO:0007669"/>
    <property type="project" value="TreeGrafter"/>
</dbReference>
<evidence type="ECO:0000259" key="10">
    <source>
        <dbReference type="PROSITE" id="PS50011"/>
    </source>
</evidence>
<dbReference type="FunFam" id="1.10.510.10:FF:000642">
    <property type="entry name" value="Serine/threonine-protein kinase srpk2"/>
    <property type="match status" value="1"/>
</dbReference>
<feature type="compositionally biased region" description="Low complexity" evidence="9">
    <location>
        <begin position="28"/>
        <end position="37"/>
    </location>
</feature>
<dbReference type="InterPro" id="IPR011009">
    <property type="entry name" value="Kinase-like_dom_sf"/>
</dbReference>
<dbReference type="SMART" id="SM00220">
    <property type="entry name" value="S_TKc"/>
    <property type="match status" value="1"/>
</dbReference>
<comment type="catalytic activity">
    <reaction evidence="7">
        <text>L-threonyl-[protein] + ATP = O-phospho-L-threonyl-[protein] + ADP + H(+)</text>
        <dbReference type="Rhea" id="RHEA:46608"/>
        <dbReference type="Rhea" id="RHEA-COMP:11060"/>
        <dbReference type="Rhea" id="RHEA-COMP:11605"/>
        <dbReference type="ChEBI" id="CHEBI:15378"/>
        <dbReference type="ChEBI" id="CHEBI:30013"/>
        <dbReference type="ChEBI" id="CHEBI:30616"/>
        <dbReference type="ChEBI" id="CHEBI:61977"/>
        <dbReference type="ChEBI" id="CHEBI:456216"/>
        <dbReference type="EC" id="2.7.11.1"/>
    </reaction>
</comment>
<reference evidence="11 12" key="1">
    <citation type="submission" date="2017-03" db="EMBL/GenBank/DDBJ databases">
        <title>Genome of the blue death feigning beetle - Asbolus verrucosus.</title>
        <authorList>
            <person name="Rider S.D."/>
        </authorList>
    </citation>
    <scope>NUCLEOTIDE SEQUENCE [LARGE SCALE GENOMIC DNA]</scope>
    <source>
        <strain evidence="11">Butters</strain>
        <tissue evidence="11">Head and leg muscle</tissue>
    </source>
</reference>
<dbReference type="GO" id="GO:0004674">
    <property type="term" value="F:protein serine/threonine kinase activity"/>
    <property type="evidence" value="ECO:0007669"/>
    <property type="project" value="UniProtKB-KW"/>
</dbReference>
<evidence type="ECO:0000256" key="2">
    <source>
        <dbReference type="ARBA" id="ARBA00022527"/>
    </source>
</evidence>
<dbReference type="GO" id="GO:0005737">
    <property type="term" value="C:cytoplasm"/>
    <property type="evidence" value="ECO:0007669"/>
    <property type="project" value="TreeGrafter"/>
</dbReference>
<keyword evidence="2" id="KW-0723">Serine/threonine-protein kinase</keyword>
<feature type="region of interest" description="Disordered" evidence="9">
    <location>
        <begin position="1"/>
        <end position="85"/>
    </location>
</feature>
<dbReference type="PROSITE" id="PS50011">
    <property type="entry name" value="PROTEIN_KINASE_DOM"/>
    <property type="match status" value="1"/>
</dbReference>
<accession>A0A482V6B4</accession>
<proteinExistence type="predicted"/>
<dbReference type="GO" id="GO:0005524">
    <property type="term" value="F:ATP binding"/>
    <property type="evidence" value="ECO:0007669"/>
    <property type="project" value="UniProtKB-KW"/>
</dbReference>
<protein>
    <recommendedName>
        <fullName evidence="1">non-specific serine/threonine protein kinase</fullName>
        <ecNumber evidence="1">2.7.11.1</ecNumber>
    </recommendedName>
</protein>
<dbReference type="InterPro" id="IPR051334">
    <property type="entry name" value="SRPK"/>
</dbReference>
<dbReference type="OrthoDB" id="2649at2759"/>
<evidence type="ECO:0000256" key="1">
    <source>
        <dbReference type="ARBA" id="ARBA00012513"/>
    </source>
</evidence>
<evidence type="ECO:0000256" key="4">
    <source>
        <dbReference type="ARBA" id="ARBA00022741"/>
    </source>
</evidence>
<dbReference type="GO" id="GO:0000245">
    <property type="term" value="P:spliceosomal complex assembly"/>
    <property type="evidence" value="ECO:0007669"/>
    <property type="project" value="TreeGrafter"/>
</dbReference>
<keyword evidence="3" id="KW-0808">Transferase</keyword>
<evidence type="ECO:0000313" key="11">
    <source>
        <dbReference type="EMBL" id="RZB38969.1"/>
    </source>
</evidence>
<evidence type="ECO:0000256" key="6">
    <source>
        <dbReference type="ARBA" id="ARBA00022840"/>
    </source>
</evidence>
<comment type="catalytic activity">
    <reaction evidence="8">
        <text>L-seryl-[protein] + ATP = O-phospho-L-seryl-[protein] + ADP + H(+)</text>
        <dbReference type="Rhea" id="RHEA:17989"/>
        <dbReference type="Rhea" id="RHEA-COMP:9863"/>
        <dbReference type="Rhea" id="RHEA-COMP:11604"/>
        <dbReference type="ChEBI" id="CHEBI:15378"/>
        <dbReference type="ChEBI" id="CHEBI:29999"/>
        <dbReference type="ChEBI" id="CHEBI:30616"/>
        <dbReference type="ChEBI" id="CHEBI:83421"/>
        <dbReference type="ChEBI" id="CHEBI:456216"/>
        <dbReference type="EC" id="2.7.11.1"/>
    </reaction>
</comment>
<dbReference type="EC" id="2.7.11.1" evidence="1"/>
<dbReference type="SUPFAM" id="SSF56112">
    <property type="entry name" value="Protein kinase-like (PK-like)"/>
    <property type="match status" value="1"/>
</dbReference>
<organism evidence="11 12">
    <name type="scientific">Asbolus verrucosus</name>
    <name type="common">Desert ironclad beetle</name>
    <dbReference type="NCBI Taxonomy" id="1661398"/>
    <lineage>
        <taxon>Eukaryota</taxon>
        <taxon>Metazoa</taxon>
        <taxon>Ecdysozoa</taxon>
        <taxon>Arthropoda</taxon>
        <taxon>Hexapoda</taxon>
        <taxon>Insecta</taxon>
        <taxon>Pterygota</taxon>
        <taxon>Neoptera</taxon>
        <taxon>Endopterygota</taxon>
        <taxon>Coleoptera</taxon>
        <taxon>Polyphaga</taxon>
        <taxon>Cucujiformia</taxon>
        <taxon>Tenebrionidae</taxon>
        <taxon>Pimeliinae</taxon>
        <taxon>Asbolus</taxon>
    </lineage>
</organism>
<keyword evidence="5 11" id="KW-0418">Kinase</keyword>
<feature type="domain" description="Protein kinase" evidence="10">
    <location>
        <begin position="1"/>
        <end position="261"/>
    </location>
</feature>
<keyword evidence="12" id="KW-1185">Reference proteome</keyword>
<sequence>MEQIIEIEEQKKVKENGDLPTDNDFNGTSPSPETTPEAPDDKLSNGCLDELARGEAPAATSEENISEPVVQMSEDDSPSLTSKSELKVETDPAFVVCDFEVKIADLGNACWVDKHFTEDIQTRQYRSLEVLLGAEYGTSADIWSTACMAFELATGDYLFEPHSGEDYCRDEDHLAHIIELLGNIPRRIAQSGRNSKLIFNKKNELRHITGLKPWGLEDVLTEKYEWSRKDAEEFAAFLKPMLDFDPNKRATASECLQHPWLNK</sequence>
<dbReference type="Gene3D" id="1.10.510.10">
    <property type="entry name" value="Transferase(Phosphotransferase) domain 1"/>
    <property type="match status" value="1"/>
</dbReference>
<dbReference type="AlphaFoldDB" id="A0A482V6B4"/>
<evidence type="ECO:0000256" key="5">
    <source>
        <dbReference type="ARBA" id="ARBA00022777"/>
    </source>
</evidence>
<dbReference type="GO" id="GO:0005634">
    <property type="term" value="C:nucleus"/>
    <property type="evidence" value="ECO:0007669"/>
    <property type="project" value="TreeGrafter"/>
</dbReference>
<dbReference type="InterPro" id="IPR000719">
    <property type="entry name" value="Prot_kinase_dom"/>
</dbReference>
<dbReference type="EMBL" id="QDEB01132268">
    <property type="protein sequence ID" value="RZB38969.1"/>
    <property type="molecule type" value="Genomic_DNA"/>
</dbReference>
<evidence type="ECO:0000256" key="7">
    <source>
        <dbReference type="ARBA" id="ARBA00047899"/>
    </source>
</evidence>